<name>A0AAV2G4N8_9ROSI</name>
<dbReference type="AlphaFoldDB" id="A0AAV2G4N8"/>
<accession>A0AAV2G4N8</accession>
<organism evidence="1 2">
    <name type="scientific">Linum trigynum</name>
    <dbReference type="NCBI Taxonomy" id="586398"/>
    <lineage>
        <taxon>Eukaryota</taxon>
        <taxon>Viridiplantae</taxon>
        <taxon>Streptophyta</taxon>
        <taxon>Embryophyta</taxon>
        <taxon>Tracheophyta</taxon>
        <taxon>Spermatophyta</taxon>
        <taxon>Magnoliopsida</taxon>
        <taxon>eudicotyledons</taxon>
        <taxon>Gunneridae</taxon>
        <taxon>Pentapetalae</taxon>
        <taxon>rosids</taxon>
        <taxon>fabids</taxon>
        <taxon>Malpighiales</taxon>
        <taxon>Linaceae</taxon>
        <taxon>Linum</taxon>
    </lineage>
</organism>
<dbReference type="EMBL" id="OZ034821">
    <property type="protein sequence ID" value="CAL1405584.1"/>
    <property type="molecule type" value="Genomic_DNA"/>
</dbReference>
<dbReference type="Proteomes" id="UP001497516">
    <property type="component" value="Chromosome 8"/>
</dbReference>
<sequence>MLSKSSFFIEEETMKIAEGDGLGPCLKHSNKRKEGLAESFEAAGDEIVVGDGMAEGGQTGRNLLCTSKIPLCRVSAASESVKAIFEVADAVTTGGAVGCG</sequence>
<reference evidence="1 2" key="1">
    <citation type="submission" date="2024-04" db="EMBL/GenBank/DDBJ databases">
        <authorList>
            <person name="Fracassetti M."/>
        </authorList>
    </citation>
    <scope>NUCLEOTIDE SEQUENCE [LARGE SCALE GENOMIC DNA]</scope>
</reference>
<protein>
    <submittedName>
        <fullName evidence="1">Uncharacterized protein</fullName>
    </submittedName>
</protein>
<evidence type="ECO:0000313" key="2">
    <source>
        <dbReference type="Proteomes" id="UP001497516"/>
    </source>
</evidence>
<gene>
    <name evidence="1" type="ORF">LTRI10_LOCUS45363</name>
</gene>
<proteinExistence type="predicted"/>
<keyword evidence="2" id="KW-1185">Reference proteome</keyword>
<evidence type="ECO:0000313" key="1">
    <source>
        <dbReference type="EMBL" id="CAL1405584.1"/>
    </source>
</evidence>